<name>A0A1H8PN53_9PSEU</name>
<proteinExistence type="predicted"/>
<dbReference type="SUPFAM" id="SSF109854">
    <property type="entry name" value="DinB/YfiT-like putative metalloenzymes"/>
    <property type="match status" value="1"/>
</dbReference>
<gene>
    <name evidence="2" type="ORF">SAMN04489732_1015</name>
</gene>
<dbReference type="AlphaFoldDB" id="A0A1H8PN53"/>
<dbReference type="Pfam" id="PF11716">
    <property type="entry name" value="MDMPI_N"/>
    <property type="match status" value="1"/>
</dbReference>
<protein>
    <submittedName>
        <fullName evidence="2">TIGR03086 family protein</fullName>
    </submittedName>
</protein>
<evidence type="ECO:0000313" key="3">
    <source>
        <dbReference type="Proteomes" id="UP000198582"/>
    </source>
</evidence>
<dbReference type="InterPro" id="IPR017517">
    <property type="entry name" value="Maleyloyr_isom"/>
</dbReference>
<dbReference type="NCBIfam" id="TIGR03083">
    <property type="entry name" value="maleylpyruvate isomerase family mycothiol-dependent enzyme"/>
    <property type="match status" value="1"/>
</dbReference>
<dbReference type="GO" id="GO:0046872">
    <property type="term" value="F:metal ion binding"/>
    <property type="evidence" value="ECO:0007669"/>
    <property type="project" value="InterPro"/>
</dbReference>
<reference evidence="2 3" key="1">
    <citation type="submission" date="2016-10" db="EMBL/GenBank/DDBJ databases">
        <authorList>
            <person name="de Groot N.N."/>
        </authorList>
    </citation>
    <scope>NUCLEOTIDE SEQUENCE [LARGE SCALE GENOMIC DNA]</scope>
    <source>
        <strain evidence="2 3">DSM 44993</strain>
    </source>
</reference>
<sequence>MLSGAARYLGRSVRLVRDADLSAPTPCPDWDLGHLLGHVRSSLDDLTEVLTGGPGPDPGQVADPAAAIRARIVGLLVAWTVTPGRRCEVGDRWISPEIVGYTAAAEMVLHAWDISRACGADHPIPAALATRLLEVSPLLAADRFFATPLDVAATAEPGERLLALFRRQPR</sequence>
<evidence type="ECO:0000313" key="2">
    <source>
        <dbReference type="EMBL" id="SEO43412.1"/>
    </source>
</evidence>
<dbReference type="EMBL" id="FOEF01000001">
    <property type="protein sequence ID" value="SEO43412.1"/>
    <property type="molecule type" value="Genomic_DNA"/>
</dbReference>
<dbReference type="InterPro" id="IPR034660">
    <property type="entry name" value="DinB/YfiT-like"/>
</dbReference>
<keyword evidence="3" id="KW-1185">Reference proteome</keyword>
<organism evidence="2 3">
    <name type="scientific">Amycolatopsis saalfeldensis</name>
    <dbReference type="NCBI Taxonomy" id="394193"/>
    <lineage>
        <taxon>Bacteria</taxon>
        <taxon>Bacillati</taxon>
        <taxon>Actinomycetota</taxon>
        <taxon>Actinomycetes</taxon>
        <taxon>Pseudonocardiales</taxon>
        <taxon>Pseudonocardiaceae</taxon>
        <taxon>Amycolatopsis</taxon>
    </lineage>
</organism>
<dbReference type="Gene3D" id="1.20.120.450">
    <property type="entry name" value="dinb family like domain"/>
    <property type="match status" value="1"/>
</dbReference>
<feature type="domain" description="Mycothiol-dependent maleylpyruvate isomerase metal-binding" evidence="1">
    <location>
        <begin position="5"/>
        <end position="114"/>
    </location>
</feature>
<accession>A0A1H8PN53</accession>
<dbReference type="InterPro" id="IPR024344">
    <property type="entry name" value="MDMPI_metal-binding"/>
</dbReference>
<dbReference type="STRING" id="394193.SAMN04489732_1015"/>
<evidence type="ECO:0000259" key="1">
    <source>
        <dbReference type="Pfam" id="PF11716"/>
    </source>
</evidence>
<dbReference type="Proteomes" id="UP000198582">
    <property type="component" value="Unassembled WGS sequence"/>
</dbReference>